<sequence length="53" mass="6157">MPLLLKPEGKSKKVELYLIYTVSKKWLKSKSYKAVAIGYRLIEAAFFGTWTNF</sequence>
<dbReference type="EMBL" id="JBHLTR010000102">
    <property type="protein sequence ID" value="MFC0562012.1"/>
    <property type="molecule type" value="Genomic_DNA"/>
</dbReference>
<dbReference type="Proteomes" id="UP001589833">
    <property type="component" value="Unassembled WGS sequence"/>
</dbReference>
<evidence type="ECO:0000313" key="2">
    <source>
        <dbReference type="Proteomes" id="UP001589833"/>
    </source>
</evidence>
<proteinExistence type="predicted"/>
<evidence type="ECO:0000313" key="1">
    <source>
        <dbReference type="EMBL" id="MFC0562012.1"/>
    </source>
</evidence>
<keyword evidence="2" id="KW-1185">Reference proteome</keyword>
<gene>
    <name evidence="1" type="ORF">ACFFH4_24390</name>
</gene>
<comment type="caution">
    <text evidence="1">The sequence shown here is derived from an EMBL/GenBank/DDBJ whole genome shotgun (WGS) entry which is preliminary data.</text>
</comment>
<reference evidence="1 2" key="1">
    <citation type="submission" date="2024-09" db="EMBL/GenBank/DDBJ databases">
        <authorList>
            <person name="Sun Q."/>
            <person name="Mori K."/>
        </authorList>
    </citation>
    <scope>NUCLEOTIDE SEQUENCE [LARGE SCALE GENOMIC DNA]</scope>
    <source>
        <strain evidence="1 2">NCAIM B.02301</strain>
    </source>
</reference>
<accession>A0ABV6NP23</accession>
<organism evidence="1 2">
    <name type="scientific">Halalkalibacter alkalisediminis</name>
    <dbReference type="NCBI Taxonomy" id="935616"/>
    <lineage>
        <taxon>Bacteria</taxon>
        <taxon>Bacillati</taxon>
        <taxon>Bacillota</taxon>
        <taxon>Bacilli</taxon>
        <taxon>Bacillales</taxon>
        <taxon>Bacillaceae</taxon>
        <taxon>Halalkalibacter</taxon>
    </lineage>
</organism>
<name>A0ABV6NP23_9BACI</name>
<protein>
    <submittedName>
        <fullName evidence="1">Uncharacterized protein</fullName>
    </submittedName>
</protein>